<dbReference type="InterPro" id="IPR000361">
    <property type="entry name" value="ATAP_core_dom"/>
</dbReference>
<dbReference type="GO" id="GO:0016226">
    <property type="term" value="P:iron-sulfur cluster assembly"/>
    <property type="evidence" value="ECO:0007669"/>
    <property type="project" value="InterPro"/>
</dbReference>
<evidence type="ECO:0000259" key="4">
    <source>
        <dbReference type="Pfam" id="PF01521"/>
    </source>
</evidence>
<dbReference type="Gene3D" id="2.60.300.12">
    <property type="entry name" value="HesB-like domain"/>
    <property type="match status" value="1"/>
</dbReference>
<accession>A0A1E3PL30</accession>
<dbReference type="PANTHER" id="PTHR10072:SF41">
    <property type="entry name" value="IRON-SULFUR CLUSTER ASSEMBLY 1 HOMOLOG, MITOCHONDRIAL"/>
    <property type="match status" value="1"/>
</dbReference>
<dbReference type="PANTHER" id="PTHR10072">
    <property type="entry name" value="IRON-SULFUR CLUSTER ASSEMBLY PROTEIN"/>
    <property type="match status" value="1"/>
</dbReference>
<dbReference type="SUPFAM" id="SSF89360">
    <property type="entry name" value="HesB-like domain"/>
    <property type="match status" value="1"/>
</dbReference>
<comment type="function">
    <text evidence="2">Involved in the assembly of mitochondrial and cytoplasmic iron-sulfur proteins. Probably involved in the binding of an intermediate of Fe/S cluster assembly.</text>
</comment>
<dbReference type="OrthoDB" id="333486at2759"/>
<dbReference type="FunFam" id="2.60.300.12:FF:000001">
    <property type="entry name" value="Iron-binding protein IscA"/>
    <property type="match status" value="1"/>
</dbReference>
<dbReference type="GO" id="GO:0005739">
    <property type="term" value="C:mitochondrion"/>
    <property type="evidence" value="ECO:0007669"/>
    <property type="project" value="TreeGrafter"/>
</dbReference>
<proteinExistence type="inferred from homology"/>
<dbReference type="AlphaFoldDB" id="A0A1E3PL30"/>
<evidence type="ECO:0000256" key="3">
    <source>
        <dbReference type="ARBA" id="ARBA00071673"/>
    </source>
</evidence>
<dbReference type="PROSITE" id="PS01152">
    <property type="entry name" value="HESB"/>
    <property type="match status" value="1"/>
</dbReference>
<evidence type="ECO:0000256" key="1">
    <source>
        <dbReference type="ARBA" id="ARBA00006718"/>
    </source>
</evidence>
<dbReference type="NCBIfam" id="TIGR00049">
    <property type="entry name" value="iron-sulfur cluster assembly accessory protein"/>
    <property type="match status" value="1"/>
</dbReference>
<dbReference type="Proteomes" id="UP000095009">
    <property type="component" value="Unassembled WGS sequence"/>
</dbReference>
<dbReference type="EMBL" id="KV454409">
    <property type="protein sequence ID" value="ODQ66038.1"/>
    <property type="molecule type" value="Genomic_DNA"/>
</dbReference>
<evidence type="ECO:0000256" key="2">
    <source>
        <dbReference type="ARBA" id="ARBA00054873"/>
    </source>
</evidence>
<evidence type="ECO:0000313" key="5">
    <source>
        <dbReference type="EMBL" id="ODQ66038.1"/>
    </source>
</evidence>
<gene>
    <name evidence="5" type="ORF">NADFUDRAFT_82913</name>
</gene>
<dbReference type="GO" id="GO:0051537">
    <property type="term" value="F:2 iron, 2 sulfur cluster binding"/>
    <property type="evidence" value="ECO:0007669"/>
    <property type="project" value="TreeGrafter"/>
</dbReference>
<sequence length="286" mass="31947">MLPMWIGRSARRKVGVSLFKNPAELCTKWPLLKEYQNTAHYSQTKNKSTIPNNTEDSSTIQTKWSKHYLPTSTSLPASNPPMAKADASASFRLIKQFPFPTSKPMKKANSKGSIITVNTLSNPPPLASMKKKEVADTSFQDKNSSIYHPEPNSLENESITAVNSICTPSEKPRRKLRARKAVITLSPTAVDHLRRLLDSPHPKMIRITVKNRGCSGLTYHLDYVDEIGKFDEQVDQDGVKVLIDSKALFSIIGSEMDWVDDKLSSRFVFKNPNSKGQCGCGESFMI</sequence>
<evidence type="ECO:0000313" key="6">
    <source>
        <dbReference type="Proteomes" id="UP000095009"/>
    </source>
</evidence>
<reference evidence="5 6" key="1">
    <citation type="journal article" date="2016" name="Proc. Natl. Acad. Sci. U.S.A.">
        <title>Comparative genomics of biotechnologically important yeasts.</title>
        <authorList>
            <person name="Riley R."/>
            <person name="Haridas S."/>
            <person name="Wolfe K.H."/>
            <person name="Lopes M.R."/>
            <person name="Hittinger C.T."/>
            <person name="Goeker M."/>
            <person name="Salamov A.A."/>
            <person name="Wisecaver J.H."/>
            <person name="Long T.M."/>
            <person name="Calvey C.H."/>
            <person name="Aerts A.L."/>
            <person name="Barry K.W."/>
            <person name="Choi C."/>
            <person name="Clum A."/>
            <person name="Coughlan A.Y."/>
            <person name="Deshpande S."/>
            <person name="Douglass A.P."/>
            <person name="Hanson S.J."/>
            <person name="Klenk H.-P."/>
            <person name="LaButti K.M."/>
            <person name="Lapidus A."/>
            <person name="Lindquist E.A."/>
            <person name="Lipzen A.M."/>
            <person name="Meier-Kolthoff J.P."/>
            <person name="Ohm R.A."/>
            <person name="Otillar R.P."/>
            <person name="Pangilinan J.L."/>
            <person name="Peng Y."/>
            <person name="Rokas A."/>
            <person name="Rosa C.A."/>
            <person name="Scheuner C."/>
            <person name="Sibirny A.A."/>
            <person name="Slot J.C."/>
            <person name="Stielow J.B."/>
            <person name="Sun H."/>
            <person name="Kurtzman C.P."/>
            <person name="Blackwell M."/>
            <person name="Grigoriev I.V."/>
            <person name="Jeffries T.W."/>
        </authorList>
    </citation>
    <scope>NUCLEOTIDE SEQUENCE [LARGE SCALE GENOMIC DNA]</scope>
    <source>
        <strain evidence="5 6">DSM 6958</strain>
    </source>
</reference>
<keyword evidence="6" id="KW-1185">Reference proteome</keyword>
<dbReference type="InterPro" id="IPR016092">
    <property type="entry name" value="ATAP"/>
</dbReference>
<dbReference type="InterPro" id="IPR050322">
    <property type="entry name" value="Fe-S_cluster_asmbl/transfer"/>
</dbReference>
<comment type="similarity">
    <text evidence="1">Belongs to the HesB/IscA family.</text>
</comment>
<name>A0A1E3PL30_9ASCO</name>
<dbReference type="STRING" id="857566.A0A1E3PL30"/>
<protein>
    <recommendedName>
        <fullName evidence="3">Iron-sulfur assembly protein 1</fullName>
    </recommendedName>
</protein>
<dbReference type="InterPro" id="IPR035903">
    <property type="entry name" value="HesB-like_dom_sf"/>
</dbReference>
<dbReference type="Pfam" id="PF01521">
    <property type="entry name" value="Fe-S_biosyn"/>
    <property type="match status" value="1"/>
</dbReference>
<organism evidence="5 6">
    <name type="scientific">Nadsonia fulvescens var. elongata DSM 6958</name>
    <dbReference type="NCBI Taxonomy" id="857566"/>
    <lineage>
        <taxon>Eukaryota</taxon>
        <taxon>Fungi</taxon>
        <taxon>Dikarya</taxon>
        <taxon>Ascomycota</taxon>
        <taxon>Saccharomycotina</taxon>
        <taxon>Dipodascomycetes</taxon>
        <taxon>Dipodascales</taxon>
        <taxon>Dipodascales incertae sedis</taxon>
        <taxon>Nadsonia</taxon>
    </lineage>
</organism>
<dbReference type="InterPro" id="IPR017870">
    <property type="entry name" value="FeS_cluster_insertion_CS"/>
</dbReference>
<feature type="domain" description="Core" evidence="4">
    <location>
        <begin position="183"/>
        <end position="282"/>
    </location>
</feature>